<evidence type="ECO:0000313" key="2">
    <source>
        <dbReference type="Proteomes" id="UP000078542"/>
    </source>
</evidence>
<name>A0A195CNZ2_9HYME</name>
<reference evidence="1 2" key="1">
    <citation type="submission" date="2016-03" db="EMBL/GenBank/DDBJ databases">
        <title>Cyphomyrmex costatus WGS genome.</title>
        <authorList>
            <person name="Nygaard S."/>
            <person name="Hu H."/>
            <person name="Boomsma J."/>
            <person name="Zhang G."/>
        </authorList>
    </citation>
    <scope>NUCLEOTIDE SEQUENCE [LARGE SCALE GENOMIC DNA]</scope>
    <source>
        <strain evidence="1">MS0001</strain>
        <tissue evidence="1">Whole body</tissue>
    </source>
</reference>
<evidence type="ECO:0000313" key="1">
    <source>
        <dbReference type="EMBL" id="KYN02431.1"/>
    </source>
</evidence>
<keyword evidence="2" id="KW-1185">Reference proteome</keyword>
<gene>
    <name evidence="1" type="ORF">ALC62_06811</name>
</gene>
<organism evidence="1 2">
    <name type="scientific">Cyphomyrmex costatus</name>
    <dbReference type="NCBI Taxonomy" id="456900"/>
    <lineage>
        <taxon>Eukaryota</taxon>
        <taxon>Metazoa</taxon>
        <taxon>Ecdysozoa</taxon>
        <taxon>Arthropoda</taxon>
        <taxon>Hexapoda</taxon>
        <taxon>Insecta</taxon>
        <taxon>Pterygota</taxon>
        <taxon>Neoptera</taxon>
        <taxon>Endopterygota</taxon>
        <taxon>Hymenoptera</taxon>
        <taxon>Apocrita</taxon>
        <taxon>Aculeata</taxon>
        <taxon>Formicoidea</taxon>
        <taxon>Formicidae</taxon>
        <taxon>Myrmicinae</taxon>
        <taxon>Cyphomyrmex</taxon>
    </lineage>
</organism>
<dbReference type="AlphaFoldDB" id="A0A195CNZ2"/>
<protein>
    <submittedName>
        <fullName evidence="1">Uncharacterized protein</fullName>
    </submittedName>
</protein>
<accession>A0A195CNZ2</accession>
<dbReference type="EMBL" id="KQ977481">
    <property type="protein sequence ID" value="KYN02431.1"/>
    <property type="molecule type" value="Genomic_DNA"/>
</dbReference>
<dbReference type="Proteomes" id="UP000078542">
    <property type="component" value="Unassembled WGS sequence"/>
</dbReference>
<proteinExistence type="predicted"/>
<sequence>MPPGFNELNYTSLRVIREVDDRDTKYELGPRTGVSQSSSRSPLTFSPLPLPLFLSFSVSPFHTKTTPRLIIVVSMLFSPELYRNTIYVQVLTSCHLVSLGKRRRSACIWIPDTYVT</sequence>